<dbReference type="InterPro" id="IPR014720">
    <property type="entry name" value="dsRBD_dom"/>
</dbReference>
<evidence type="ECO:0000256" key="13">
    <source>
        <dbReference type="ARBA" id="ARBA00022842"/>
    </source>
</evidence>
<dbReference type="EMBL" id="JAAQPH010000001">
    <property type="protein sequence ID" value="NIA66999.1"/>
    <property type="molecule type" value="Genomic_DNA"/>
</dbReference>
<dbReference type="RefSeq" id="WP_167220299.1">
    <property type="nucleotide sequence ID" value="NZ_JAAQPH010000001.1"/>
</dbReference>
<comment type="catalytic activity">
    <reaction evidence="1 15">
        <text>Endonucleolytic cleavage to 5'-phosphomonoester.</text>
        <dbReference type="EC" id="3.1.26.3"/>
    </reaction>
</comment>
<reference evidence="18" key="1">
    <citation type="submission" date="2020-03" db="EMBL/GenBank/DDBJ databases">
        <title>Genome of Pelagibius litoralis DSM 21314T.</title>
        <authorList>
            <person name="Wang G."/>
        </authorList>
    </citation>
    <scope>NUCLEOTIDE SEQUENCE</scope>
    <source>
        <strain evidence="18">DSM 21314</strain>
    </source>
</reference>
<evidence type="ECO:0000256" key="11">
    <source>
        <dbReference type="ARBA" id="ARBA00022759"/>
    </source>
</evidence>
<evidence type="ECO:0000256" key="10">
    <source>
        <dbReference type="ARBA" id="ARBA00022723"/>
    </source>
</evidence>
<dbReference type="GO" id="GO:0008033">
    <property type="term" value="P:tRNA processing"/>
    <property type="evidence" value="ECO:0007669"/>
    <property type="project" value="UniProtKB-KW"/>
</dbReference>
<dbReference type="InterPro" id="IPR036389">
    <property type="entry name" value="RNase_III_sf"/>
</dbReference>
<feature type="domain" description="DRBM" evidence="16">
    <location>
        <begin position="173"/>
        <end position="242"/>
    </location>
</feature>
<evidence type="ECO:0000256" key="15">
    <source>
        <dbReference type="HAMAP-Rule" id="MF_00104"/>
    </source>
</evidence>
<dbReference type="CDD" id="cd10845">
    <property type="entry name" value="DSRM_RNAse_III_family"/>
    <property type="match status" value="1"/>
</dbReference>
<dbReference type="NCBIfam" id="TIGR02191">
    <property type="entry name" value="RNaseIII"/>
    <property type="match status" value="1"/>
</dbReference>
<keyword evidence="5 15" id="KW-0963">Cytoplasm</keyword>
<sequence>MSSNDQDESGGRAGTEGYFLKVLENRLEHQFQKPGLLALALTHPSVSADPSHMGGDYERLEFLGDRVLGLVVAEMLFARFPKEAEGKLARRHAQLVRKETLASVARDLDLGCFMRLEMGEGESSGRNNPSLLSDTCEAVIAALYLDGGLDVAQRFIATNWFERIEADIAPPSDSKTRLQEWAQGRGLPLPNYAEVARSGPAHAPMFTISVEVQGYTPLEGEGPSKRIAEQDAATKLLSLLEGAQL</sequence>
<organism evidence="18 19">
    <name type="scientific">Pelagibius litoralis</name>
    <dbReference type="NCBI Taxonomy" id="374515"/>
    <lineage>
        <taxon>Bacteria</taxon>
        <taxon>Pseudomonadati</taxon>
        <taxon>Pseudomonadota</taxon>
        <taxon>Alphaproteobacteria</taxon>
        <taxon>Rhodospirillales</taxon>
        <taxon>Rhodovibrionaceae</taxon>
        <taxon>Pelagibius</taxon>
    </lineage>
</organism>
<evidence type="ECO:0000256" key="7">
    <source>
        <dbReference type="ARBA" id="ARBA00022664"/>
    </source>
</evidence>
<evidence type="ECO:0000256" key="9">
    <source>
        <dbReference type="ARBA" id="ARBA00022722"/>
    </source>
</evidence>
<keyword evidence="10 15" id="KW-0479">Metal-binding</keyword>
<dbReference type="FunFam" id="1.10.1520.10:FF:000001">
    <property type="entry name" value="Ribonuclease 3"/>
    <property type="match status" value="1"/>
</dbReference>
<comment type="function">
    <text evidence="15">Digests double-stranded RNA. Involved in the processing of primary rRNA transcript to yield the immediate precursors to the large and small rRNAs (23S and 16S). Processes some mRNAs, and tRNAs when they are encoded in the rRNA operon. Processes pre-crRNA and tracrRNA of type II CRISPR loci if present in the organism.</text>
</comment>
<protein>
    <recommendedName>
        <fullName evidence="15">Ribonuclease 3</fullName>
        <ecNumber evidence="15">3.1.26.3</ecNumber>
    </recommendedName>
    <alternativeName>
        <fullName evidence="15">Ribonuclease III</fullName>
        <shortName evidence="15">RNase III</shortName>
    </alternativeName>
</protein>
<dbReference type="FunFam" id="3.30.160.20:FF:000003">
    <property type="entry name" value="Ribonuclease 3"/>
    <property type="match status" value="1"/>
</dbReference>
<keyword evidence="6 15" id="KW-0698">rRNA processing</keyword>
<dbReference type="SUPFAM" id="SSF69065">
    <property type="entry name" value="RNase III domain-like"/>
    <property type="match status" value="1"/>
</dbReference>
<dbReference type="PROSITE" id="PS00517">
    <property type="entry name" value="RNASE_3_1"/>
    <property type="match status" value="1"/>
</dbReference>
<evidence type="ECO:0000256" key="12">
    <source>
        <dbReference type="ARBA" id="ARBA00022801"/>
    </source>
</evidence>
<name>A0A967C2D6_9PROT</name>
<dbReference type="GO" id="GO:0005737">
    <property type="term" value="C:cytoplasm"/>
    <property type="evidence" value="ECO:0007669"/>
    <property type="project" value="UniProtKB-SubCell"/>
</dbReference>
<dbReference type="AlphaFoldDB" id="A0A967C2D6"/>
<comment type="caution">
    <text evidence="18">The sequence shown here is derived from an EMBL/GenBank/DDBJ whole genome shotgun (WGS) entry which is preliminary data.</text>
</comment>
<dbReference type="GO" id="GO:0046872">
    <property type="term" value="F:metal ion binding"/>
    <property type="evidence" value="ECO:0007669"/>
    <property type="project" value="UniProtKB-KW"/>
</dbReference>
<keyword evidence="7 15" id="KW-0507">mRNA processing</keyword>
<dbReference type="SUPFAM" id="SSF54768">
    <property type="entry name" value="dsRNA-binding domain-like"/>
    <property type="match status" value="1"/>
</dbReference>
<dbReference type="GO" id="GO:0010468">
    <property type="term" value="P:regulation of gene expression"/>
    <property type="evidence" value="ECO:0007669"/>
    <property type="project" value="TreeGrafter"/>
</dbReference>
<feature type="active site" evidence="15">
    <location>
        <position position="137"/>
    </location>
</feature>
<keyword evidence="9 15" id="KW-0540">Nuclease</keyword>
<feature type="binding site" evidence="15">
    <location>
        <position position="61"/>
    </location>
    <ligand>
        <name>Mg(2+)</name>
        <dbReference type="ChEBI" id="CHEBI:18420"/>
    </ligand>
</feature>
<dbReference type="GO" id="GO:0042802">
    <property type="term" value="F:identical protein binding"/>
    <property type="evidence" value="ECO:0007669"/>
    <property type="project" value="UniProtKB-ARBA"/>
</dbReference>
<dbReference type="Gene3D" id="1.10.1520.10">
    <property type="entry name" value="Ribonuclease III domain"/>
    <property type="match status" value="1"/>
</dbReference>
<dbReference type="Pfam" id="PF14622">
    <property type="entry name" value="Ribonucleas_3_3"/>
    <property type="match status" value="1"/>
</dbReference>
<feature type="domain" description="RNase III" evidence="17">
    <location>
        <begin position="20"/>
        <end position="148"/>
    </location>
</feature>
<evidence type="ECO:0000256" key="14">
    <source>
        <dbReference type="ARBA" id="ARBA00022884"/>
    </source>
</evidence>
<evidence type="ECO:0000256" key="6">
    <source>
        <dbReference type="ARBA" id="ARBA00022552"/>
    </source>
</evidence>
<comment type="subcellular location">
    <subcellularLocation>
        <location evidence="2 15">Cytoplasm</location>
    </subcellularLocation>
</comment>
<comment type="subunit">
    <text evidence="4 15">Homodimer.</text>
</comment>
<evidence type="ECO:0000313" key="18">
    <source>
        <dbReference type="EMBL" id="NIA66999.1"/>
    </source>
</evidence>
<comment type="cofactor">
    <cofactor evidence="15">
        <name>Mg(2+)</name>
        <dbReference type="ChEBI" id="CHEBI:18420"/>
    </cofactor>
</comment>
<keyword evidence="19" id="KW-1185">Reference proteome</keyword>
<keyword evidence="15" id="KW-0699">rRNA-binding</keyword>
<feature type="active site" evidence="15">
    <location>
        <position position="65"/>
    </location>
</feature>
<evidence type="ECO:0000259" key="16">
    <source>
        <dbReference type="PROSITE" id="PS50137"/>
    </source>
</evidence>
<dbReference type="CDD" id="cd00593">
    <property type="entry name" value="RIBOc"/>
    <property type="match status" value="1"/>
</dbReference>
<keyword evidence="14 15" id="KW-0694">RNA-binding</keyword>
<dbReference type="PROSITE" id="PS50137">
    <property type="entry name" value="DS_RBD"/>
    <property type="match status" value="1"/>
</dbReference>
<dbReference type="PANTHER" id="PTHR11207:SF0">
    <property type="entry name" value="RIBONUCLEASE 3"/>
    <property type="match status" value="1"/>
</dbReference>
<dbReference type="HAMAP" id="MF_00104">
    <property type="entry name" value="RNase_III"/>
    <property type="match status" value="1"/>
</dbReference>
<dbReference type="GO" id="GO:0019843">
    <property type="term" value="F:rRNA binding"/>
    <property type="evidence" value="ECO:0007669"/>
    <property type="project" value="UniProtKB-KW"/>
</dbReference>
<dbReference type="GO" id="GO:0004525">
    <property type="term" value="F:ribonuclease III activity"/>
    <property type="evidence" value="ECO:0007669"/>
    <property type="project" value="UniProtKB-UniRule"/>
</dbReference>
<accession>A0A967C2D6</accession>
<evidence type="ECO:0000259" key="17">
    <source>
        <dbReference type="PROSITE" id="PS50142"/>
    </source>
</evidence>
<feature type="binding site" evidence="15">
    <location>
        <position position="134"/>
    </location>
    <ligand>
        <name>Mg(2+)</name>
        <dbReference type="ChEBI" id="CHEBI:18420"/>
    </ligand>
</feature>
<dbReference type="PANTHER" id="PTHR11207">
    <property type="entry name" value="RIBONUCLEASE III"/>
    <property type="match status" value="1"/>
</dbReference>
<keyword evidence="11 15" id="KW-0255">Endonuclease</keyword>
<dbReference type="InterPro" id="IPR011907">
    <property type="entry name" value="RNase_III"/>
</dbReference>
<dbReference type="PROSITE" id="PS50142">
    <property type="entry name" value="RNASE_3_2"/>
    <property type="match status" value="1"/>
</dbReference>
<evidence type="ECO:0000256" key="5">
    <source>
        <dbReference type="ARBA" id="ARBA00022490"/>
    </source>
</evidence>
<keyword evidence="12 15" id="KW-0378">Hydrolase</keyword>
<dbReference type="GO" id="GO:0006397">
    <property type="term" value="P:mRNA processing"/>
    <property type="evidence" value="ECO:0007669"/>
    <property type="project" value="UniProtKB-UniRule"/>
</dbReference>
<evidence type="ECO:0000256" key="3">
    <source>
        <dbReference type="ARBA" id="ARBA00010183"/>
    </source>
</evidence>
<keyword evidence="13 15" id="KW-0460">Magnesium</keyword>
<dbReference type="InterPro" id="IPR000999">
    <property type="entry name" value="RNase_III_dom"/>
</dbReference>
<dbReference type="EC" id="3.1.26.3" evidence="15"/>
<keyword evidence="8 15" id="KW-0819">tRNA processing</keyword>
<dbReference type="Gene3D" id="3.30.160.20">
    <property type="match status" value="1"/>
</dbReference>
<evidence type="ECO:0000313" key="19">
    <source>
        <dbReference type="Proteomes" id="UP000761264"/>
    </source>
</evidence>
<dbReference type="SMART" id="SM00535">
    <property type="entry name" value="RIBOc"/>
    <property type="match status" value="1"/>
</dbReference>
<feature type="binding site" evidence="15">
    <location>
        <position position="137"/>
    </location>
    <ligand>
        <name>Mg(2+)</name>
        <dbReference type="ChEBI" id="CHEBI:18420"/>
    </ligand>
</feature>
<dbReference type="GO" id="GO:0006364">
    <property type="term" value="P:rRNA processing"/>
    <property type="evidence" value="ECO:0007669"/>
    <property type="project" value="UniProtKB-UniRule"/>
</dbReference>
<dbReference type="Pfam" id="PF00035">
    <property type="entry name" value="dsrm"/>
    <property type="match status" value="1"/>
</dbReference>
<dbReference type="SMART" id="SM00358">
    <property type="entry name" value="DSRM"/>
    <property type="match status" value="1"/>
</dbReference>
<evidence type="ECO:0000256" key="8">
    <source>
        <dbReference type="ARBA" id="ARBA00022694"/>
    </source>
</evidence>
<proteinExistence type="inferred from homology"/>
<dbReference type="GO" id="GO:0003725">
    <property type="term" value="F:double-stranded RNA binding"/>
    <property type="evidence" value="ECO:0007669"/>
    <property type="project" value="TreeGrafter"/>
</dbReference>
<comment type="similarity">
    <text evidence="3">Belongs to the ribonuclease III family.</text>
</comment>
<evidence type="ECO:0000256" key="4">
    <source>
        <dbReference type="ARBA" id="ARBA00011738"/>
    </source>
</evidence>
<evidence type="ECO:0000256" key="2">
    <source>
        <dbReference type="ARBA" id="ARBA00004496"/>
    </source>
</evidence>
<evidence type="ECO:0000256" key="1">
    <source>
        <dbReference type="ARBA" id="ARBA00000109"/>
    </source>
</evidence>
<gene>
    <name evidence="15 18" type="primary">rnc</name>
    <name evidence="18" type="ORF">HBA54_00160</name>
</gene>
<dbReference type="Proteomes" id="UP000761264">
    <property type="component" value="Unassembled WGS sequence"/>
</dbReference>